<evidence type="ECO:0000313" key="3">
    <source>
        <dbReference type="Proteomes" id="UP000183469"/>
    </source>
</evidence>
<feature type="transmembrane region" description="Helical" evidence="1">
    <location>
        <begin position="89"/>
        <end position="112"/>
    </location>
</feature>
<dbReference type="Proteomes" id="UP000183469">
    <property type="component" value="Unassembled WGS sequence"/>
</dbReference>
<feature type="transmembrane region" description="Helical" evidence="1">
    <location>
        <begin position="20"/>
        <end position="37"/>
    </location>
</feature>
<gene>
    <name evidence="2" type="ORF">SAMN05660648_01941</name>
</gene>
<keyword evidence="1" id="KW-0472">Membrane</keyword>
<organism evidence="2 3">
    <name type="scientific">Selenomonas ruminantium</name>
    <dbReference type="NCBI Taxonomy" id="971"/>
    <lineage>
        <taxon>Bacteria</taxon>
        <taxon>Bacillati</taxon>
        <taxon>Bacillota</taxon>
        <taxon>Negativicutes</taxon>
        <taxon>Selenomonadales</taxon>
        <taxon>Selenomonadaceae</taxon>
        <taxon>Selenomonas</taxon>
    </lineage>
</organism>
<keyword evidence="1" id="KW-1133">Transmembrane helix</keyword>
<dbReference type="RefSeq" id="WP_074672400.1">
    <property type="nucleotide sequence ID" value="NZ_FNQG01000008.1"/>
</dbReference>
<keyword evidence="1" id="KW-0812">Transmembrane</keyword>
<sequence>MGEIFMDTFRIIFKTKLRAFFVWYMFGYLACACYGYTKFYRISIHPLFPIKIAPILIALIMGKLFYCVVNQVSFSVDEHQKRTKRMLNVLIVLTILMGFLFRFTGINIAWFII</sequence>
<accession>A0A1H3YGK9</accession>
<dbReference type="EMBL" id="FNQG01000008">
    <property type="protein sequence ID" value="SEA10174.1"/>
    <property type="molecule type" value="Genomic_DNA"/>
</dbReference>
<feature type="transmembrane region" description="Helical" evidence="1">
    <location>
        <begin position="49"/>
        <end position="69"/>
    </location>
</feature>
<proteinExistence type="predicted"/>
<dbReference type="AlphaFoldDB" id="A0A1H3YGK9"/>
<name>A0A1H3YGK9_SELRU</name>
<protein>
    <submittedName>
        <fullName evidence="2">Uncharacterized protein</fullName>
    </submittedName>
</protein>
<evidence type="ECO:0000313" key="2">
    <source>
        <dbReference type="EMBL" id="SEA10174.1"/>
    </source>
</evidence>
<reference evidence="2 3" key="1">
    <citation type="submission" date="2016-10" db="EMBL/GenBank/DDBJ databases">
        <authorList>
            <person name="de Groot N.N."/>
        </authorList>
    </citation>
    <scope>NUCLEOTIDE SEQUENCE [LARGE SCALE GENOMIC DNA]</scope>
    <source>
        <strain evidence="2 3">DSM 2872</strain>
    </source>
</reference>
<evidence type="ECO:0000256" key="1">
    <source>
        <dbReference type="SAM" id="Phobius"/>
    </source>
</evidence>